<sequence length="217" mass="24036">MSNEVKPPRSQRDAWHVILVRMMNLRHALRGDYGRDQVMIDNQQKMLLKREGNSGIIMGALIVLTGIFMAMAPVLTVVSLTALMAMVLLVVGMCTLVDVFRRTGMERRMLDGLLGVFFVILAFLIFFNPVGSAVGLVLWVAIWFIVRGVLELAGMGASPYGRSFMALDAIVNIVLGVTLFCMNPLMAQAALGYYVAISLMFWGFSLIHRSILLKHLG</sequence>
<feature type="transmembrane region" description="Helical" evidence="1">
    <location>
        <begin position="55"/>
        <end position="74"/>
    </location>
</feature>
<dbReference type="Proteomes" id="UP000765338">
    <property type="component" value="Unassembled WGS sequence"/>
</dbReference>
<dbReference type="EMBL" id="PDLY01000001">
    <property type="protein sequence ID" value="MBA5726605.1"/>
    <property type="molecule type" value="Genomic_DNA"/>
</dbReference>
<reference evidence="2 3" key="1">
    <citation type="submission" date="2017-10" db="EMBL/GenBank/DDBJ databases">
        <authorList>
            <person name="Jakob F."/>
        </authorList>
    </citation>
    <scope>NUCLEOTIDE SEQUENCE [LARGE SCALE GENOMIC DNA]</scope>
    <source>
        <strain evidence="2 3">TMW 2.1889</strain>
    </source>
</reference>
<organism evidence="2 3">
    <name type="scientific">Bombella mellum</name>
    <dbReference type="NCBI Taxonomy" id="2039288"/>
    <lineage>
        <taxon>Bacteria</taxon>
        <taxon>Pseudomonadati</taxon>
        <taxon>Pseudomonadota</taxon>
        <taxon>Alphaproteobacteria</taxon>
        <taxon>Acetobacterales</taxon>
        <taxon>Acetobacteraceae</taxon>
        <taxon>Bombella</taxon>
    </lineage>
</organism>
<proteinExistence type="predicted"/>
<accession>A0ABR5ZQI5</accession>
<evidence type="ECO:0000313" key="3">
    <source>
        <dbReference type="Proteomes" id="UP000765338"/>
    </source>
</evidence>
<dbReference type="PANTHER" id="PTHR34989">
    <property type="entry name" value="PROTEIN HDED"/>
    <property type="match status" value="1"/>
</dbReference>
<feature type="transmembrane region" description="Helical" evidence="1">
    <location>
        <begin position="165"/>
        <end position="185"/>
    </location>
</feature>
<feature type="transmembrane region" description="Helical" evidence="1">
    <location>
        <begin position="112"/>
        <end position="130"/>
    </location>
</feature>
<dbReference type="InterPro" id="IPR052712">
    <property type="entry name" value="Acid_resist_chaperone_HdeD"/>
</dbReference>
<feature type="transmembrane region" description="Helical" evidence="1">
    <location>
        <begin position="191"/>
        <end position="212"/>
    </location>
</feature>
<protein>
    <recommendedName>
        <fullName evidence="4">HdeD family acid-resistance protein</fullName>
    </recommendedName>
</protein>
<keyword evidence="1" id="KW-1133">Transmembrane helix</keyword>
<evidence type="ECO:0000313" key="2">
    <source>
        <dbReference type="EMBL" id="MBA5726605.1"/>
    </source>
</evidence>
<comment type="caution">
    <text evidence="2">The sequence shown here is derived from an EMBL/GenBank/DDBJ whole genome shotgun (WGS) entry which is preliminary data.</text>
</comment>
<dbReference type="PANTHER" id="PTHR34989:SF1">
    <property type="entry name" value="PROTEIN HDED"/>
    <property type="match status" value="1"/>
</dbReference>
<keyword evidence="3" id="KW-1185">Reference proteome</keyword>
<evidence type="ECO:0008006" key="4">
    <source>
        <dbReference type="Google" id="ProtNLM"/>
    </source>
</evidence>
<gene>
    <name evidence="2" type="ORF">CPA56_01150</name>
</gene>
<dbReference type="InterPro" id="IPR005325">
    <property type="entry name" value="DUF308_memb"/>
</dbReference>
<keyword evidence="1" id="KW-0812">Transmembrane</keyword>
<name>A0ABR5ZQI5_9PROT</name>
<evidence type="ECO:0000256" key="1">
    <source>
        <dbReference type="SAM" id="Phobius"/>
    </source>
</evidence>
<feature type="transmembrane region" description="Helical" evidence="1">
    <location>
        <begin position="80"/>
        <end position="100"/>
    </location>
</feature>
<keyword evidence="1" id="KW-0472">Membrane</keyword>
<dbReference type="Pfam" id="PF03729">
    <property type="entry name" value="DUF308"/>
    <property type="match status" value="1"/>
</dbReference>